<protein>
    <recommendedName>
        <fullName evidence="6">Hydrolase TatD</fullName>
    </recommendedName>
</protein>
<feature type="binding site" evidence="3">
    <location>
        <position position="11"/>
    </location>
    <ligand>
        <name>a divalent metal cation</name>
        <dbReference type="ChEBI" id="CHEBI:60240"/>
        <label>1</label>
    </ligand>
</feature>
<dbReference type="PANTHER" id="PTHR46124:SF2">
    <property type="entry name" value="D-AMINOACYL-TRNA DEACYLASE"/>
    <property type="match status" value="1"/>
</dbReference>
<dbReference type="GO" id="GO:0005829">
    <property type="term" value="C:cytosol"/>
    <property type="evidence" value="ECO:0007669"/>
    <property type="project" value="TreeGrafter"/>
</dbReference>
<keyword evidence="1 3" id="KW-0479">Metal-binding</keyword>
<dbReference type="InterPro" id="IPR001130">
    <property type="entry name" value="TatD-like"/>
</dbReference>
<dbReference type="Pfam" id="PF01026">
    <property type="entry name" value="TatD_DNase"/>
    <property type="match status" value="1"/>
</dbReference>
<evidence type="ECO:0000256" key="2">
    <source>
        <dbReference type="ARBA" id="ARBA00022801"/>
    </source>
</evidence>
<evidence type="ECO:0000313" key="4">
    <source>
        <dbReference type="EMBL" id="OGC62931.1"/>
    </source>
</evidence>
<comment type="caution">
    <text evidence="4">The sequence shown here is derived from an EMBL/GenBank/DDBJ whole genome shotgun (WGS) entry which is preliminary data.</text>
</comment>
<evidence type="ECO:0000256" key="3">
    <source>
        <dbReference type="PIRSR" id="PIRSR005902-1"/>
    </source>
</evidence>
<dbReference type="FunFam" id="3.20.20.140:FF:000005">
    <property type="entry name" value="TatD family hydrolase"/>
    <property type="match status" value="1"/>
</dbReference>
<dbReference type="GO" id="GO:0016788">
    <property type="term" value="F:hydrolase activity, acting on ester bonds"/>
    <property type="evidence" value="ECO:0007669"/>
    <property type="project" value="InterPro"/>
</dbReference>
<dbReference type="InterPro" id="IPR032466">
    <property type="entry name" value="Metal_Hydrolase"/>
</dbReference>
<reference evidence="4 5" key="1">
    <citation type="journal article" date="2016" name="Nat. Commun.">
        <title>Thousands of microbial genomes shed light on interconnected biogeochemical processes in an aquifer system.</title>
        <authorList>
            <person name="Anantharaman K."/>
            <person name="Brown C.T."/>
            <person name="Hug L.A."/>
            <person name="Sharon I."/>
            <person name="Castelle C.J."/>
            <person name="Probst A.J."/>
            <person name="Thomas B.C."/>
            <person name="Singh A."/>
            <person name="Wilkins M.J."/>
            <person name="Karaoz U."/>
            <person name="Brodie E.L."/>
            <person name="Williams K.H."/>
            <person name="Hubbard S.S."/>
            <person name="Banfield J.F."/>
        </authorList>
    </citation>
    <scope>NUCLEOTIDE SEQUENCE [LARGE SCALE GENOMIC DNA]</scope>
</reference>
<dbReference type="EMBL" id="MEVT01000011">
    <property type="protein sequence ID" value="OGC62931.1"/>
    <property type="molecule type" value="Genomic_DNA"/>
</dbReference>
<feature type="binding site" evidence="3">
    <location>
        <position position="157"/>
    </location>
    <ligand>
        <name>a divalent metal cation</name>
        <dbReference type="ChEBI" id="CHEBI:60240"/>
        <label>2</label>
    </ligand>
</feature>
<dbReference type="AlphaFoldDB" id="A0A1F4W0J7"/>
<keyword evidence="2" id="KW-0378">Hydrolase</keyword>
<dbReference type="Proteomes" id="UP000176614">
    <property type="component" value="Unassembled WGS sequence"/>
</dbReference>
<dbReference type="PIRSF" id="PIRSF005902">
    <property type="entry name" value="DNase_TatD"/>
    <property type="match status" value="1"/>
</dbReference>
<name>A0A1F4W0J7_UNCKA</name>
<evidence type="ECO:0000313" key="5">
    <source>
        <dbReference type="Proteomes" id="UP000176614"/>
    </source>
</evidence>
<proteinExistence type="predicted"/>
<dbReference type="GO" id="GO:0004536">
    <property type="term" value="F:DNA nuclease activity"/>
    <property type="evidence" value="ECO:0007669"/>
    <property type="project" value="InterPro"/>
</dbReference>
<feature type="binding site" evidence="3">
    <location>
        <position position="9"/>
    </location>
    <ligand>
        <name>a divalent metal cation</name>
        <dbReference type="ChEBI" id="CHEBI:60240"/>
        <label>1</label>
    </ligand>
</feature>
<dbReference type="CDD" id="cd01310">
    <property type="entry name" value="TatD_DNAse"/>
    <property type="match status" value="1"/>
</dbReference>
<dbReference type="Gene3D" id="3.20.20.140">
    <property type="entry name" value="Metal-dependent hydrolases"/>
    <property type="match status" value="1"/>
</dbReference>
<dbReference type="NCBIfam" id="TIGR00010">
    <property type="entry name" value="YchF/TatD family DNA exonuclease"/>
    <property type="match status" value="1"/>
</dbReference>
<feature type="binding site" evidence="3">
    <location>
        <position position="132"/>
    </location>
    <ligand>
        <name>a divalent metal cation</name>
        <dbReference type="ChEBI" id="CHEBI:60240"/>
        <label>2</label>
    </ligand>
</feature>
<feature type="binding site" evidence="3">
    <location>
        <position position="94"/>
    </location>
    <ligand>
        <name>a divalent metal cation</name>
        <dbReference type="ChEBI" id="CHEBI:60240"/>
        <label>1</label>
    </ligand>
</feature>
<dbReference type="PROSITE" id="PS01091">
    <property type="entry name" value="TATD_3"/>
    <property type="match status" value="1"/>
</dbReference>
<accession>A0A1F4W0J7</accession>
<organism evidence="4 5">
    <name type="scientific">candidate division WWE3 bacterium RIFOXYA2_FULL_46_9</name>
    <dbReference type="NCBI Taxonomy" id="1802636"/>
    <lineage>
        <taxon>Bacteria</taxon>
        <taxon>Katanobacteria</taxon>
    </lineage>
</organism>
<sequence>MPIELIDTHCHLPDSDQVEAILANCMQNSVKYLVNVGTSLEGSNKAIKAANKHEQVYASIGIYPHEDKDVSVAKLHSALEDLLHISKKIVGIGECGIDISEWENGRSIESQIELFDMQSQLAVEHKLPLIIHNRNGDHTVLSVIEKYAPQGLKGVAHCFSQDWDYAKKLLDCGFYISFSGMITYPARRELLEVVKKMPLNKILVETDSPYLPPQGHRGEPNEPANVKLVAEKVAFARNSTLEAVAEKTTSNAKVLFSVLK</sequence>
<feature type="binding site" evidence="3">
    <location>
        <position position="207"/>
    </location>
    <ligand>
        <name>a divalent metal cation</name>
        <dbReference type="ChEBI" id="CHEBI:60240"/>
        <label>1</label>
    </ligand>
</feature>
<gene>
    <name evidence="4" type="ORF">A2264_03570</name>
</gene>
<evidence type="ECO:0000256" key="1">
    <source>
        <dbReference type="ARBA" id="ARBA00022723"/>
    </source>
</evidence>
<dbReference type="InterPro" id="IPR015991">
    <property type="entry name" value="TatD/YcfH-like"/>
</dbReference>
<dbReference type="PANTHER" id="PTHR46124">
    <property type="entry name" value="D-AMINOACYL-TRNA DEACYLASE"/>
    <property type="match status" value="1"/>
</dbReference>
<dbReference type="SUPFAM" id="SSF51556">
    <property type="entry name" value="Metallo-dependent hydrolases"/>
    <property type="match status" value="1"/>
</dbReference>
<evidence type="ECO:0008006" key="6">
    <source>
        <dbReference type="Google" id="ProtNLM"/>
    </source>
</evidence>
<dbReference type="InterPro" id="IPR018228">
    <property type="entry name" value="DNase_TatD-rel_CS"/>
</dbReference>
<dbReference type="GO" id="GO:0046872">
    <property type="term" value="F:metal ion binding"/>
    <property type="evidence" value="ECO:0007669"/>
    <property type="project" value="UniProtKB-KW"/>
</dbReference>